<name>A2SPA6_METPP</name>
<feature type="region of interest" description="Disordered" evidence="1">
    <location>
        <begin position="186"/>
        <end position="205"/>
    </location>
</feature>
<dbReference type="AlphaFoldDB" id="A2SPA6"/>
<evidence type="ECO:0000256" key="1">
    <source>
        <dbReference type="SAM" id="MobiDB-lite"/>
    </source>
</evidence>
<dbReference type="HOGENOM" id="CLU_1353341_0_0_4"/>
<dbReference type="Proteomes" id="UP000000366">
    <property type="component" value="Plasmid RPME01"/>
</dbReference>
<gene>
    <name evidence="2" type="ordered locus">Mpe_B0631</name>
</gene>
<geneLocation type="plasmid" evidence="2 3">
    <name>RPME01</name>
</geneLocation>
<organism evidence="2 3">
    <name type="scientific">Methylibium petroleiphilum (strain ATCC BAA-1232 / LMG 22953 / PM1)</name>
    <dbReference type="NCBI Taxonomy" id="420662"/>
    <lineage>
        <taxon>Bacteria</taxon>
        <taxon>Pseudomonadati</taxon>
        <taxon>Pseudomonadota</taxon>
        <taxon>Betaproteobacteria</taxon>
        <taxon>Burkholderiales</taxon>
        <taxon>Sphaerotilaceae</taxon>
        <taxon>Methylibium</taxon>
    </lineage>
</organism>
<keyword evidence="3" id="KW-1185">Reference proteome</keyword>
<keyword evidence="2" id="KW-0614">Plasmid</keyword>
<dbReference type="EMBL" id="CP000556">
    <property type="protein sequence ID" value="ABM97395.1"/>
    <property type="molecule type" value="Genomic_DNA"/>
</dbReference>
<reference evidence="2 3" key="1">
    <citation type="journal article" date="2007" name="J. Bacteriol.">
        <title>Whole-genome analysis of the methyl tert-butyl ether-degrading beta-proteobacterium Methylibium petroleiphilum PM1.</title>
        <authorList>
            <person name="Kane S.R."/>
            <person name="Chakicherla A.Y."/>
            <person name="Chain P.S.G."/>
            <person name="Schmidt R."/>
            <person name="Shin M.W."/>
            <person name="Legler T.C."/>
            <person name="Scow K.M."/>
            <person name="Larimer F.W."/>
            <person name="Lucas S.M."/>
            <person name="Richardson P.M."/>
            <person name="Hristova K.R."/>
        </authorList>
    </citation>
    <scope>NUCLEOTIDE SEQUENCE [LARGE SCALE GENOMIC DNA]</scope>
    <source>
        <strain evidence="3">ATCC BAA-1232 / LMG 22953 / PM1</strain>
        <plasmid evidence="2 3">RPME01</plasmid>
    </source>
</reference>
<feature type="compositionally biased region" description="Polar residues" evidence="1">
    <location>
        <begin position="188"/>
        <end position="197"/>
    </location>
</feature>
<evidence type="ECO:0000313" key="3">
    <source>
        <dbReference type="Proteomes" id="UP000000366"/>
    </source>
</evidence>
<sequence>MTSEPQQEPVAVGAAGAARLEAGVRLYIQAFFTNDHTSGPPFAAMDLDTTVLKDMTRRQQLCVQERLSLLEVDLSPADHGHEGSEVAIRSWGLRIPGSDFWFHGQPKGEGACQTRAIAVDELWSALQTDAETPQEEMPEGFAWFGGALVYGPDDLDDLLEVLEDYRPELAAKERELEMALAIAEEKSASLQQASTASPARRSPKL</sequence>
<proteinExistence type="predicted"/>
<accession>A2SPA6</accession>
<protein>
    <submittedName>
        <fullName evidence="2">Uncharacterized protein</fullName>
    </submittedName>
</protein>
<evidence type="ECO:0000313" key="2">
    <source>
        <dbReference type="EMBL" id="ABM97395.1"/>
    </source>
</evidence>
<dbReference type="KEGG" id="mpt:Mpe_B0631"/>